<dbReference type="GO" id="GO:0000723">
    <property type="term" value="P:telomere maintenance"/>
    <property type="evidence" value="ECO:0007669"/>
    <property type="project" value="InterPro"/>
</dbReference>
<dbReference type="Pfam" id="PF02735">
    <property type="entry name" value="Ku"/>
    <property type="match status" value="1"/>
</dbReference>
<dbReference type="GO" id="GO:0042162">
    <property type="term" value="F:telomeric DNA binding"/>
    <property type="evidence" value="ECO:0007669"/>
    <property type="project" value="InterPro"/>
</dbReference>
<keyword evidence="20" id="KW-1185">Reference proteome</keyword>
<sequence>MDVDPDDVFRDDDEDPENDFYLQKEATKEFAVYLVDASPKMFSTTTPGEDQKDETHFHIAISCIAQSLKTQIISRSYDEVAICFFNTREKKNLQDLNGVFVFNVAEREHLDRPTARLLKEFDHIEESFMKEIGSQYGIVSGSRENSLYNAIWVAQALLRKGSAKTADKRILLFTNEDDPFGCLTGAAKADMTRTTLQRAKDAQDLGISIELLPLSCSKGVFNVSLFYADLIGLEGDDIAQFMPLADQRLEDMKDQLRKRMFTKRIIKRITFSIANGLSIELNTYALIRPTVPGSITWLDSLTNLPLKIERSFICEDTGALIQGPPERFHPYKNDNIKFSMDELSEIKRISSGQLQLLGFKPLSCLKDYHNLRPSTFVYPSDKEVVGSTRIFIALHRSMMKLKRFAVAFYGSLSHPQLVALVAQDEIINAGGQVEPPGMHMIYLPYSDDIRDTEEFDLDTTGVVPRANDDQIKKAAALMKRIDLKGFSVCQFSNPSLQKHYAVLQALALEEDEIPETIDETLPDEEGLARPGVVRAVEEFKLSVYGDNYDEESDVLGDGKAREAARKRKAVTENDAKESANYDWADLAEKGQLKDLTVEKLKYYLTAHNLPVSGKKEALISRILTHMGK</sequence>
<keyword evidence="11" id="KW-0234">DNA repair</keyword>
<keyword evidence="10" id="KW-0233">DNA recombination</keyword>
<dbReference type="GO" id="GO:0043564">
    <property type="term" value="C:Ku70:Ku80 complex"/>
    <property type="evidence" value="ECO:0007669"/>
    <property type="project" value="InterPro"/>
</dbReference>
<dbReference type="NCBIfam" id="TIGR00578">
    <property type="entry name" value="ku70"/>
    <property type="match status" value="1"/>
</dbReference>
<dbReference type="Gene3D" id="1.10.720.30">
    <property type="entry name" value="SAP domain"/>
    <property type="match status" value="1"/>
</dbReference>
<dbReference type="CDD" id="cd00788">
    <property type="entry name" value="KU70"/>
    <property type="match status" value="1"/>
</dbReference>
<dbReference type="InterPro" id="IPR016194">
    <property type="entry name" value="SPOC-like_C_dom_sf"/>
</dbReference>
<comment type="similarity">
    <text evidence="2">Belongs to the ku70 family.</text>
</comment>
<dbReference type="GO" id="GO:0003684">
    <property type="term" value="F:damaged DNA binding"/>
    <property type="evidence" value="ECO:0007669"/>
    <property type="project" value="InterPro"/>
</dbReference>
<evidence type="ECO:0000256" key="15">
    <source>
        <dbReference type="ARBA" id="ARBA00079373"/>
    </source>
</evidence>
<keyword evidence="8" id="KW-0067">ATP-binding</keyword>
<dbReference type="FunFam" id="1.10.720.30:FF:000021">
    <property type="entry name" value="ATP-dependent DNA helicase 2 subunit KU70"/>
    <property type="match status" value="1"/>
</dbReference>
<comment type="subcellular location">
    <subcellularLocation>
        <location evidence="1">Nucleus</location>
    </subcellularLocation>
</comment>
<dbReference type="EC" id="3.6.4.12" evidence="3"/>
<evidence type="ECO:0000259" key="18">
    <source>
        <dbReference type="PROSITE" id="PS50800"/>
    </source>
</evidence>
<dbReference type="InterPro" id="IPR027388">
    <property type="entry name" value="Ku70_bridge/pillars_dom_sf"/>
</dbReference>
<dbReference type="GO" id="GO:0006303">
    <property type="term" value="P:double-strand break repair via nonhomologous end joining"/>
    <property type="evidence" value="ECO:0007669"/>
    <property type="project" value="InterPro"/>
</dbReference>
<dbReference type="SUPFAM" id="SSF53300">
    <property type="entry name" value="vWA-like"/>
    <property type="match status" value="1"/>
</dbReference>
<evidence type="ECO:0000256" key="10">
    <source>
        <dbReference type="ARBA" id="ARBA00023172"/>
    </source>
</evidence>
<keyword evidence="9" id="KW-0238">DNA-binding</keyword>
<evidence type="ECO:0000256" key="11">
    <source>
        <dbReference type="ARBA" id="ARBA00023204"/>
    </source>
</evidence>
<dbReference type="GO" id="GO:0016787">
    <property type="term" value="F:hydrolase activity"/>
    <property type="evidence" value="ECO:0007669"/>
    <property type="project" value="UniProtKB-KW"/>
</dbReference>
<accession>A0AAV5LI74</accession>
<name>A0AAV5LI74_9ROSI</name>
<evidence type="ECO:0000256" key="12">
    <source>
        <dbReference type="ARBA" id="ARBA00023242"/>
    </source>
</evidence>
<proteinExistence type="inferred from homology"/>
<comment type="catalytic activity">
    <reaction evidence="13">
        <text>ATP + H2O = ADP + phosphate + H(+)</text>
        <dbReference type="Rhea" id="RHEA:13065"/>
        <dbReference type="ChEBI" id="CHEBI:15377"/>
        <dbReference type="ChEBI" id="CHEBI:15378"/>
        <dbReference type="ChEBI" id="CHEBI:30616"/>
        <dbReference type="ChEBI" id="CHEBI:43474"/>
        <dbReference type="ChEBI" id="CHEBI:456216"/>
        <dbReference type="EC" id="3.6.4.12"/>
    </reaction>
</comment>
<dbReference type="PANTHER" id="PTHR12604:SF2">
    <property type="entry name" value="X-RAY REPAIR CROSS-COMPLEMENTING PROTEIN 6"/>
    <property type="match status" value="1"/>
</dbReference>
<dbReference type="GO" id="GO:0003690">
    <property type="term" value="F:double-stranded DNA binding"/>
    <property type="evidence" value="ECO:0007669"/>
    <property type="project" value="TreeGrafter"/>
</dbReference>
<dbReference type="InterPro" id="IPR036465">
    <property type="entry name" value="vWFA_dom_sf"/>
</dbReference>
<dbReference type="InterPro" id="IPR047087">
    <property type="entry name" value="KU70_core_dom"/>
</dbReference>
<comment type="caution">
    <text evidence="19">The sequence shown here is derived from an EMBL/GenBank/DDBJ whole genome shotgun (WGS) entry which is preliminary data.</text>
</comment>
<feature type="active site" description="Schiff-base intermediate with DNA; for 5'-deoxyribose-5-phosphate lyase activity" evidence="17">
    <location>
        <position position="24"/>
    </location>
</feature>
<dbReference type="PIRSF" id="PIRSF003033">
    <property type="entry name" value="Ku70"/>
    <property type="match status" value="1"/>
</dbReference>
<dbReference type="InterPro" id="IPR006164">
    <property type="entry name" value="DNA_bd_Ku70/Ku80"/>
</dbReference>
<evidence type="ECO:0000256" key="9">
    <source>
        <dbReference type="ARBA" id="ARBA00023125"/>
    </source>
</evidence>
<evidence type="ECO:0000256" key="8">
    <source>
        <dbReference type="ARBA" id="ARBA00022840"/>
    </source>
</evidence>
<evidence type="ECO:0000256" key="3">
    <source>
        <dbReference type="ARBA" id="ARBA00012551"/>
    </source>
</evidence>
<dbReference type="SMART" id="SM00513">
    <property type="entry name" value="SAP"/>
    <property type="match status" value="1"/>
</dbReference>
<dbReference type="Pfam" id="PF02037">
    <property type="entry name" value="SAP"/>
    <property type="match status" value="1"/>
</dbReference>
<evidence type="ECO:0000313" key="19">
    <source>
        <dbReference type="EMBL" id="GKV37100.1"/>
    </source>
</evidence>
<reference evidence="19 20" key="1">
    <citation type="journal article" date="2021" name="Commun. Biol.">
        <title>The genome of Shorea leprosula (Dipterocarpaceae) highlights the ecological relevance of drought in aseasonal tropical rainforests.</title>
        <authorList>
            <person name="Ng K.K.S."/>
            <person name="Kobayashi M.J."/>
            <person name="Fawcett J.A."/>
            <person name="Hatakeyama M."/>
            <person name="Paape T."/>
            <person name="Ng C.H."/>
            <person name="Ang C.C."/>
            <person name="Tnah L.H."/>
            <person name="Lee C.T."/>
            <person name="Nishiyama T."/>
            <person name="Sese J."/>
            <person name="O'Brien M.J."/>
            <person name="Copetti D."/>
            <person name="Mohd Noor M.I."/>
            <person name="Ong R.C."/>
            <person name="Putra M."/>
            <person name="Sireger I.Z."/>
            <person name="Indrioko S."/>
            <person name="Kosugi Y."/>
            <person name="Izuno A."/>
            <person name="Isagi Y."/>
            <person name="Lee S.L."/>
            <person name="Shimizu K.K."/>
        </authorList>
    </citation>
    <scope>NUCLEOTIDE SEQUENCE [LARGE SCALE GENOMIC DNA]</scope>
    <source>
        <strain evidence="19">214</strain>
    </source>
</reference>
<evidence type="ECO:0000256" key="16">
    <source>
        <dbReference type="ARBA" id="ARBA00083456"/>
    </source>
</evidence>
<dbReference type="SMART" id="SM00559">
    <property type="entry name" value="Ku78"/>
    <property type="match status" value="1"/>
</dbReference>
<keyword evidence="12" id="KW-0539">Nucleus</keyword>
<evidence type="ECO:0000256" key="5">
    <source>
        <dbReference type="ARBA" id="ARBA00022763"/>
    </source>
</evidence>
<keyword evidence="7" id="KW-0347">Helicase</keyword>
<feature type="domain" description="SAP" evidence="18">
    <location>
        <begin position="592"/>
        <end position="626"/>
    </location>
</feature>
<evidence type="ECO:0000256" key="6">
    <source>
        <dbReference type="ARBA" id="ARBA00022801"/>
    </source>
</evidence>
<dbReference type="AlphaFoldDB" id="A0AAV5LI74"/>
<evidence type="ECO:0000256" key="13">
    <source>
        <dbReference type="ARBA" id="ARBA00047995"/>
    </source>
</evidence>
<dbReference type="PROSITE" id="PS50800">
    <property type="entry name" value="SAP"/>
    <property type="match status" value="1"/>
</dbReference>
<dbReference type="SUPFAM" id="SSF68906">
    <property type="entry name" value="SAP domain"/>
    <property type="match status" value="1"/>
</dbReference>
<evidence type="ECO:0000256" key="4">
    <source>
        <dbReference type="ARBA" id="ARBA00022741"/>
    </source>
</evidence>
<evidence type="ECO:0000313" key="20">
    <source>
        <dbReference type="Proteomes" id="UP001054252"/>
    </source>
</evidence>
<dbReference type="Gene3D" id="1.10.1600.10">
    <property type="match status" value="1"/>
</dbReference>
<dbReference type="Gene3D" id="4.10.970.10">
    <property type="entry name" value="Ku70, bridge and pillars"/>
    <property type="match status" value="1"/>
</dbReference>
<evidence type="ECO:0000256" key="2">
    <source>
        <dbReference type="ARBA" id="ARBA00005240"/>
    </source>
</evidence>
<dbReference type="Pfam" id="PF03730">
    <property type="entry name" value="Ku_C"/>
    <property type="match status" value="1"/>
</dbReference>
<evidence type="ECO:0000256" key="1">
    <source>
        <dbReference type="ARBA" id="ARBA00004123"/>
    </source>
</evidence>
<dbReference type="Gene3D" id="3.40.50.410">
    <property type="entry name" value="von Willebrand factor, type A domain"/>
    <property type="match status" value="1"/>
</dbReference>
<dbReference type="GO" id="GO:0003678">
    <property type="term" value="F:DNA helicase activity"/>
    <property type="evidence" value="ECO:0007669"/>
    <property type="project" value="UniProtKB-EC"/>
</dbReference>
<dbReference type="GO" id="GO:0006310">
    <property type="term" value="P:DNA recombination"/>
    <property type="evidence" value="ECO:0007669"/>
    <property type="project" value="UniProtKB-KW"/>
</dbReference>
<gene>
    <name evidence="19" type="ORF">SLEP1_g45165</name>
</gene>
<dbReference type="PANTHER" id="PTHR12604">
    <property type="entry name" value="KU AUTOANTIGEN DNA HELICASE"/>
    <property type="match status" value="1"/>
</dbReference>
<dbReference type="InterPro" id="IPR006165">
    <property type="entry name" value="Ku70"/>
</dbReference>
<evidence type="ECO:0000256" key="17">
    <source>
        <dbReference type="PIRSR" id="PIRSR003033-1"/>
    </source>
</evidence>
<keyword evidence="4" id="KW-0547">Nucleotide-binding</keyword>
<dbReference type="SUPFAM" id="SSF100939">
    <property type="entry name" value="SPOC domain-like"/>
    <property type="match status" value="1"/>
</dbReference>
<dbReference type="Proteomes" id="UP001054252">
    <property type="component" value="Unassembled WGS sequence"/>
</dbReference>
<dbReference type="Pfam" id="PF03731">
    <property type="entry name" value="Ku_N"/>
    <property type="match status" value="1"/>
</dbReference>
<dbReference type="InterPro" id="IPR036361">
    <property type="entry name" value="SAP_dom_sf"/>
</dbReference>
<dbReference type="GO" id="GO:0005524">
    <property type="term" value="F:ATP binding"/>
    <property type="evidence" value="ECO:0007669"/>
    <property type="project" value="UniProtKB-KW"/>
</dbReference>
<protein>
    <recommendedName>
        <fullName evidence="14">ATP-dependent DNA helicase 2 subunit KU70</fullName>
        <ecNumber evidence="3">3.6.4.12</ecNumber>
    </recommendedName>
    <alternativeName>
        <fullName evidence="16">ATP-dependent DNA helicase 2 subunit 1</fullName>
    </alternativeName>
    <alternativeName>
        <fullName evidence="15">ATP-dependent DNA helicase II 70 kDa subunit</fullName>
    </alternativeName>
</protein>
<keyword evidence="6" id="KW-0378">Hydrolase</keyword>
<dbReference type="EMBL" id="BPVZ01000120">
    <property type="protein sequence ID" value="GKV37100.1"/>
    <property type="molecule type" value="Genomic_DNA"/>
</dbReference>
<dbReference type="Gene3D" id="2.40.290.10">
    <property type="match status" value="1"/>
</dbReference>
<keyword evidence="5" id="KW-0227">DNA damage</keyword>
<dbReference type="FunFam" id="3.40.50.410:FF:000068">
    <property type="entry name" value="ATP-dependent DNA helicase 2 subunit KU70"/>
    <property type="match status" value="1"/>
</dbReference>
<dbReference type="FunFam" id="1.10.1600.10:FF:000003">
    <property type="entry name" value="ATP-dependent DNA helicase 2 subunit KU70"/>
    <property type="match status" value="1"/>
</dbReference>
<dbReference type="InterPro" id="IPR005160">
    <property type="entry name" value="Ku_C"/>
</dbReference>
<evidence type="ECO:0000256" key="14">
    <source>
        <dbReference type="ARBA" id="ARBA00069032"/>
    </source>
</evidence>
<organism evidence="19 20">
    <name type="scientific">Rubroshorea leprosula</name>
    <dbReference type="NCBI Taxonomy" id="152421"/>
    <lineage>
        <taxon>Eukaryota</taxon>
        <taxon>Viridiplantae</taxon>
        <taxon>Streptophyta</taxon>
        <taxon>Embryophyta</taxon>
        <taxon>Tracheophyta</taxon>
        <taxon>Spermatophyta</taxon>
        <taxon>Magnoliopsida</taxon>
        <taxon>eudicotyledons</taxon>
        <taxon>Gunneridae</taxon>
        <taxon>Pentapetalae</taxon>
        <taxon>rosids</taxon>
        <taxon>malvids</taxon>
        <taxon>Malvales</taxon>
        <taxon>Dipterocarpaceae</taxon>
        <taxon>Rubroshorea</taxon>
    </lineage>
</organism>
<evidence type="ECO:0000256" key="7">
    <source>
        <dbReference type="ARBA" id="ARBA00022806"/>
    </source>
</evidence>
<dbReference type="CDD" id="cd01458">
    <property type="entry name" value="vWA_ku"/>
    <property type="match status" value="1"/>
</dbReference>
<dbReference type="InterPro" id="IPR005161">
    <property type="entry name" value="Ku_N"/>
</dbReference>
<dbReference type="InterPro" id="IPR003034">
    <property type="entry name" value="SAP_dom"/>
</dbReference>
<dbReference type="FunFam" id="2.40.290.10:FF:000001">
    <property type="entry name" value="X-ray repair cross complementing 6"/>
    <property type="match status" value="1"/>
</dbReference>